<evidence type="ECO:0000256" key="8">
    <source>
        <dbReference type="ARBA" id="ARBA00023136"/>
    </source>
</evidence>
<evidence type="ECO:0000256" key="6">
    <source>
        <dbReference type="ARBA" id="ARBA00022583"/>
    </source>
</evidence>
<dbReference type="PROSITE" id="PS00989">
    <property type="entry name" value="CLAT_ADAPTOR_S"/>
    <property type="match status" value="1"/>
</dbReference>
<dbReference type="PIRSF" id="PIRSF015588">
    <property type="entry name" value="AP_complex_sigma"/>
    <property type="match status" value="1"/>
</dbReference>
<dbReference type="GO" id="GO:0072583">
    <property type="term" value="P:clathrin-dependent endocytosis"/>
    <property type="evidence" value="ECO:0007669"/>
    <property type="project" value="InterPro"/>
</dbReference>
<dbReference type="InterPro" id="IPR027156">
    <property type="entry name" value="APS2"/>
</dbReference>
<dbReference type="AlphaFoldDB" id="V6T9H4"/>
<dbReference type="InterPro" id="IPR022775">
    <property type="entry name" value="AP_mu_sigma_su"/>
</dbReference>
<evidence type="ECO:0000256" key="5">
    <source>
        <dbReference type="ARBA" id="ARBA00022475"/>
    </source>
</evidence>
<evidence type="ECO:0000313" key="13">
    <source>
        <dbReference type="Proteomes" id="UP000018320"/>
    </source>
</evidence>
<dbReference type="GO" id="GO:0030122">
    <property type="term" value="C:AP-2 adaptor complex"/>
    <property type="evidence" value="ECO:0007669"/>
    <property type="project" value="InterPro"/>
</dbReference>
<dbReference type="GO" id="GO:0035615">
    <property type="term" value="F:clathrin adaptor activity"/>
    <property type="evidence" value="ECO:0007669"/>
    <property type="project" value="InterPro"/>
</dbReference>
<dbReference type="FunFam" id="3.30.450.60:FF:000010">
    <property type="entry name" value="AP complex subunit sigma"/>
    <property type="match status" value="1"/>
</dbReference>
<evidence type="ECO:0000256" key="10">
    <source>
        <dbReference type="PIRNR" id="PIRNR015588"/>
    </source>
</evidence>
<keyword evidence="4 10" id="KW-0813">Transport</keyword>
<evidence type="ECO:0000313" key="12">
    <source>
        <dbReference type="EMBL" id="ESU35092.1"/>
    </source>
</evidence>
<dbReference type="VEuPathDB" id="GiardiaDB:DHA2_5328"/>
<reference evidence="12 13" key="2">
    <citation type="journal article" date="2013" name="Genome Biol. Evol.">
        <title>Genome sequencing of Giardia lamblia genotypes A2 and B isolates (DH and GS) and comparative analysis with the genomes of genotypes A1 and E (WB and Pig).</title>
        <authorList>
            <person name="Adam R.D."/>
            <person name="Dahlstrom E.W."/>
            <person name="Martens C.A."/>
            <person name="Bruno D.P."/>
            <person name="Barbian K.D."/>
            <person name="Ricklefs S.M."/>
            <person name="Hernandez M.M."/>
            <person name="Narla N.P."/>
            <person name="Patel R.B."/>
            <person name="Porcella S.F."/>
            <person name="Nash T.E."/>
        </authorList>
    </citation>
    <scope>NUCLEOTIDE SEQUENCE [LARGE SCALE GENOMIC DNA]</scope>
    <source>
        <strain evidence="12 13">DH</strain>
    </source>
</reference>
<sequence length="149" mass="17726">VSPLTKKEMIRFLLIQNKLGRTRLAKYFVHYDADQRHQLEKEVHRLVIGRNVKQTNFIEFRSHKIIYRRYAGLYFTICCDLNDNELAMLEAIHLFVETLNTYFETVCELNLIFDFHKVNLICDEVFLAGEIQETSKEVIINHVSQIDKF</sequence>
<organism evidence="12 13">
    <name type="scientific">Giardia intestinalis</name>
    <name type="common">Giardia lamblia</name>
    <dbReference type="NCBI Taxonomy" id="5741"/>
    <lineage>
        <taxon>Eukaryota</taxon>
        <taxon>Metamonada</taxon>
        <taxon>Diplomonadida</taxon>
        <taxon>Hexamitidae</taxon>
        <taxon>Giardiinae</taxon>
        <taxon>Giardia</taxon>
    </lineage>
</organism>
<evidence type="ECO:0000256" key="2">
    <source>
        <dbReference type="ARBA" id="ARBA00004277"/>
    </source>
</evidence>
<dbReference type="Gene3D" id="3.30.450.60">
    <property type="match status" value="1"/>
</dbReference>
<dbReference type="InterPro" id="IPR000804">
    <property type="entry name" value="Clathrin_sm-chain_CS"/>
</dbReference>
<evidence type="ECO:0000256" key="4">
    <source>
        <dbReference type="ARBA" id="ARBA00022448"/>
    </source>
</evidence>
<dbReference type="SUPFAM" id="SSF64356">
    <property type="entry name" value="SNARE-like"/>
    <property type="match status" value="1"/>
</dbReference>
<dbReference type="VEuPathDB" id="GiardiaDB:QR46_4436"/>
<keyword evidence="5" id="KW-1003">Cell membrane</keyword>
<evidence type="ECO:0000256" key="9">
    <source>
        <dbReference type="ARBA" id="ARBA00023176"/>
    </source>
</evidence>
<proteinExistence type="inferred from homology"/>
<reference evidence="13" key="1">
    <citation type="submission" date="2012-02" db="EMBL/GenBank/DDBJ databases">
        <title>Genome sequencing of Giardia lamblia Genotypes A2 and B isolates (DH and GS) and comparative analysis with the genomes of Genotypes A1 and E (WB and Pig).</title>
        <authorList>
            <person name="Adam R."/>
            <person name="Dahlstrom E."/>
            <person name="Martens C."/>
            <person name="Bruno D."/>
            <person name="Barbian K."/>
            <person name="Porcella S.F."/>
            <person name="Nash T."/>
        </authorList>
    </citation>
    <scope>NUCLEOTIDE SEQUENCE</scope>
    <source>
        <strain evidence="13">DH</strain>
    </source>
</reference>
<dbReference type="Proteomes" id="UP000018320">
    <property type="component" value="Unassembled WGS sequence"/>
</dbReference>
<keyword evidence="9" id="KW-0168">Coated pit</keyword>
<dbReference type="InterPro" id="IPR011012">
    <property type="entry name" value="Longin-like_dom_sf"/>
</dbReference>
<dbReference type="InterPro" id="IPR016635">
    <property type="entry name" value="AP_complex_ssu"/>
</dbReference>
<feature type="non-terminal residue" evidence="12">
    <location>
        <position position="1"/>
    </location>
</feature>
<dbReference type="Pfam" id="PF01217">
    <property type="entry name" value="Clat_adaptor_s"/>
    <property type="match status" value="1"/>
</dbReference>
<dbReference type="CDD" id="cd14833">
    <property type="entry name" value="AP2_sigma"/>
    <property type="match status" value="1"/>
</dbReference>
<feature type="domain" description="AP complex mu/sigma subunit" evidence="11">
    <location>
        <begin position="9"/>
        <end position="148"/>
    </location>
</feature>
<dbReference type="GO" id="GO:0006886">
    <property type="term" value="P:intracellular protein transport"/>
    <property type="evidence" value="ECO:0007669"/>
    <property type="project" value="UniProtKB-UniRule"/>
</dbReference>
<evidence type="ECO:0000256" key="7">
    <source>
        <dbReference type="ARBA" id="ARBA00022927"/>
    </source>
</evidence>
<dbReference type="VEuPathDB" id="GiardiaDB:GL50803_005328"/>
<evidence type="ECO:0000256" key="3">
    <source>
        <dbReference type="ARBA" id="ARBA00006972"/>
    </source>
</evidence>
<gene>
    <name evidence="12" type="ORF">DHA2_5328</name>
</gene>
<dbReference type="EMBL" id="AHGT01000101">
    <property type="protein sequence ID" value="ESU35092.1"/>
    <property type="molecule type" value="Genomic_DNA"/>
</dbReference>
<comment type="similarity">
    <text evidence="3 10">Belongs to the adaptor complexes small subunit family.</text>
</comment>
<protein>
    <recommendedName>
        <fullName evidence="10">AP complex subunit sigma</fullName>
    </recommendedName>
</protein>
<name>V6T9H4_GIAIN</name>
<comment type="caution">
    <text evidence="12">The sequence shown here is derived from an EMBL/GenBank/DDBJ whole genome shotgun (WGS) entry which is preliminary data.</text>
</comment>
<evidence type="ECO:0000256" key="1">
    <source>
        <dbReference type="ARBA" id="ARBA00004236"/>
    </source>
</evidence>
<keyword evidence="7 10" id="KW-0653">Protein transport</keyword>
<accession>V6T9H4</accession>
<dbReference type="VEuPathDB" id="GiardiaDB:GL50581_2789"/>
<keyword evidence="8 10" id="KW-0472">Membrane</keyword>
<evidence type="ECO:0000259" key="11">
    <source>
        <dbReference type="Pfam" id="PF01217"/>
    </source>
</evidence>
<keyword evidence="6" id="KW-0254">Endocytosis</keyword>
<dbReference type="PANTHER" id="PTHR11753">
    <property type="entry name" value="ADAPTOR COMPLEXES SMALL SUBUNIT FAMILY"/>
    <property type="match status" value="1"/>
</dbReference>
<comment type="subcellular location">
    <subcellularLocation>
        <location evidence="1">Cell membrane</location>
    </subcellularLocation>
    <subcellularLocation>
        <location evidence="2">Membrane</location>
        <location evidence="2">Coated pit</location>
        <topology evidence="2">Peripheral membrane protein</topology>
        <orientation evidence="2">Cytoplasmic side</orientation>
    </subcellularLocation>
</comment>